<gene>
    <name evidence="3" type="ORF">SAMN02745158_00947</name>
</gene>
<dbReference type="Gene3D" id="3.40.50.12020">
    <property type="entry name" value="Uncharacterised protein family UPF0261, NN domain"/>
    <property type="match status" value="1"/>
</dbReference>
<dbReference type="PIRSF" id="PIRSF033271">
    <property type="entry name" value="UCP033271"/>
    <property type="match status" value="1"/>
</dbReference>
<dbReference type="InterPro" id="IPR008322">
    <property type="entry name" value="UPF0261"/>
</dbReference>
<dbReference type="STRING" id="1122155.SAMN02745158_00947"/>
<dbReference type="PANTHER" id="PTHR31862">
    <property type="entry name" value="UPF0261 DOMAIN PROTEIN (AFU_ORTHOLOGUE AFUA_1G10120)"/>
    <property type="match status" value="1"/>
</dbReference>
<dbReference type="InterPro" id="IPR044122">
    <property type="entry name" value="UPF0261_N"/>
</dbReference>
<organism evidence="3 4">
    <name type="scientific">Lactonifactor longoviformis DSM 17459</name>
    <dbReference type="NCBI Taxonomy" id="1122155"/>
    <lineage>
        <taxon>Bacteria</taxon>
        <taxon>Bacillati</taxon>
        <taxon>Bacillota</taxon>
        <taxon>Clostridia</taxon>
        <taxon>Eubacteriales</taxon>
        <taxon>Clostridiaceae</taxon>
        <taxon>Lactonifactor</taxon>
    </lineage>
</organism>
<dbReference type="Pfam" id="PF23189">
    <property type="entry name" value="UPF0261_C"/>
    <property type="match status" value="1"/>
</dbReference>
<dbReference type="InterPro" id="IPR051353">
    <property type="entry name" value="Tobamovirus_resist_UPF0261"/>
</dbReference>
<protein>
    <submittedName>
        <fullName evidence="3">Uncharacterized protein, UPF0261 family</fullName>
    </submittedName>
</protein>
<dbReference type="AlphaFoldDB" id="A0A1M4URD8"/>
<evidence type="ECO:0000313" key="4">
    <source>
        <dbReference type="Proteomes" id="UP000184245"/>
    </source>
</evidence>
<feature type="domain" description="UPF0261" evidence="2">
    <location>
        <begin position="183"/>
        <end position="354"/>
    </location>
</feature>
<dbReference type="Proteomes" id="UP000184245">
    <property type="component" value="Unassembled WGS sequence"/>
</dbReference>
<evidence type="ECO:0000313" key="3">
    <source>
        <dbReference type="EMBL" id="SHE59302.1"/>
    </source>
</evidence>
<keyword evidence="4" id="KW-1185">Reference proteome</keyword>
<evidence type="ECO:0000259" key="2">
    <source>
        <dbReference type="Pfam" id="PF23189"/>
    </source>
</evidence>
<feature type="domain" description="UPF0261" evidence="1">
    <location>
        <begin position="5"/>
        <end position="174"/>
    </location>
</feature>
<sequence length="446" mass="48576">MKAPNIIVAGILNTKGENIKYIAKQVEAAGGIPHIMELSLGEECGWADIPLHEVLWPTGKRPEKLFKLERAQACEFVTEGAVKTIVRLYEEGKVQGVISVGGSMGTSIACTMMRALPIGVPKMMLSTDASGEVGVHIGTRDLCMLYPIAETGLNRITRRILTYAASGIVGMASAPEVEETENKPLIGCMMFGVTTPCVLRAQKHMEENGYEVMVNHCTGAGGQSMEEMIEEGHIVGMLDLTTEEVTADVFDTYYQRSGPMRLRTAAKKGIPQVVSVGGSELMLFEGISDIPEKLMLEIQRGVRKLYNHNPSVACVAITLEETRAFAKEFCSRLAPATAPTVICIPMRGWGGCDIASPDLALGWSGEGPGATWIPGHNPLHSRRSEIMLEVLQEELPHKDNIEVLVIDKHINEPEFSDVASEILTEMLSGTWKRGSHTELSYVSVLK</sequence>
<dbReference type="PANTHER" id="PTHR31862:SF1">
    <property type="entry name" value="UPF0261 DOMAIN PROTEIN (AFU_ORTHOLOGUE AFUA_1G10120)"/>
    <property type="match status" value="1"/>
</dbReference>
<dbReference type="InterPro" id="IPR056778">
    <property type="entry name" value="UPF0261_C"/>
</dbReference>
<dbReference type="NCBIfam" id="NF002674">
    <property type="entry name" value="PRK02399.1-2"/>
    <property type="match status" value="1"/>
</dbReference>
<proteinExistence type="predicted"/>
<dbReference type="OrthoDB" id="9776369at2"/>
<name>A0A1M4URD8_9CLOT</name>
<dbReference type="RefSeq" id="WP_072849453.1">
    <property type="nucleotide sequence ID" value="NZ_FQVI01000003.1"/>
</dbReference>
<reference evidence="3 4" key="1">
    <citation type="submission" date="2016-11" db="EMBL/GenBank/DDBJ databases">
        <authorList>
            <person name="Jaros S."/>
            <person name="Januszkiewicz K."/>
            <person name="Wedrychowicz H."/>
        </authorList>
    </citation>
    <scope>NUCLEOTIDE SEQUENCE [LARGE SCALE GENOMIC DNA]</scope>
    <source>
        <strain evidence="3 4">DSM 17459</strain>
    </source>
</reference>
<accession>A0A1M4URD8</accession>
<evidence type="ECO:0000259" key="1">
    <source>
        <dbReference type="Pfam" id="PF06792"/>
    </source>
</evidence>
<dbReference type="EMBL" id="FQVI01000003">
    <property type="protein sequence ID" value="SHE59302.1"/>
    <property type="molecule type" value="Genomic_DNA"/>
</dbReference>
<dbReference type="CDD" id="cd15488">
    <property type="entry name" value="Tm-1-like"/>
    <property type="match status" value="1"/>
</dbReference>
<dbReference type="Gene3D" id="3.40.50.12030">
    <property type="entry name" value="Uncharacterised protein family UPF0261, NC domain"/>
    <property type="match status" value="1"/>
</dbReference>
<dbReference type="Pfam" id="PF06792">
    <property type="entry name" value="UPF0261"/>
    <property type="match status" value="1"/>
</dbReference>